<feature type="transmembrane region" description="Helical" evidence="8">
    <location>
        <begin position="12"/>
        <end position="31"/>
    </location>
</feature>
<keyword evidence="3" id="KW-0813">Transport</keyword>
<dbReference type="InterPro" id="IPR002657">
    <property type="entry name" value="BilAc:Na_symport/Acr3"/>
</dbReference>
<feature type="transmembrane region" description="Helical" evidence="8">
    <location>
        <begin position="155"/>
        <end position="177"/>
    </location>
</feature>
<accession>A0A7L7KS06</accession>
<dbReference type="GO" id="GO:0005886">
    <property type="term" value="C:plasma membrane"/>
    <property type="evidence" value="ECO:0007669"/>
    <property type="project" value="UniProtKB-SubCell"/>
</dbReference>
<evidence type="ECO:0000313" key="10">
    <source>
        <dbReference type="Proteomes" id="UP000514720"/>
    </source>
</evidence>
<keyword evidence="10" id="KW-1185">Reference proteome</keyword>
<dbReference type="InterPro" id="IPR038770">
    <property type="entry name" value="Na+/solute_symporter_sf"/>
</dbReference>
<dbReference type="GO" id="GO:0015297">
    <property type="term" value="F:antiporter activity"/>
    <property type="evidence" value="ECO:0007669"/>
    <property type="project" value="InterPro"/>
</dbReference>
<feature type="transmembrane region" description="Helical" evidence="8">
    <location>
        <begin position="37"/>
        <end position="59"/>
    </location>
</feature>
<keyword evidence="4" id="KW-1003">Cell membrane</keyword>
<dbReference type="KEGG" id="xcl:G4Z02_07080"/>
<dbReference type="EMBL" id="CP048914">
    <property type="protein sequence ID" value="QMS85513.1"/>
    <property type="molecule type" value="Genomic_DNA"/>
</dbReference>
<proteinExistence type="inferred from homology"/>
<keyword evidence="6 8" id="KW-1133">Transmembrane helix</keyword>
<protein>
    <submittedName>
        <fullName evidence="9">Arsenic resistance protein</fullName>
    </submittedName>
</protein>
<feature type="transmembrane region" description="Helical" evidence="8">
    <location>
        <begin position="228"/>
        <end position="250"/>
    </location>
</feature>
<evidence type="ECO:0000256" key="4">
    <source>
        <dbReference type="ARBA" id="ARBA00022475"/>
    </source>
</evidence>
<feature type="transmembrane region" description="Helical" evidence="8">
    <location>
        <begin position="262"/>
        <end position="282"/>
    </location>
</feature>
<evidence type="ECO:0000256" key="2">
    <source>
        <dbReference type="ARBA" id="ARBA00010110"/>
    </source>
</evidence>
<dbReference type="AlphaFoldDB" id="A0A7L7KS06"/>
<evidence type="ECO:0000313" key="9">
    <source>
        <dbReference type="EMBL" id="QMS85513.1"/>
    </source>
</evidence>
<dbReference type="InterPro" id="IPR004706">
    <property type="entry name" value="Arsenical-R_Acr3"/>
</dbReference>
<dbReference type="GO" id="GO:0015105">
    <property type="term" value="F:arsenite transmembrane transporter activity"/>
    <property type="evidence" value="ECO:0007669"/>
    <property type="project" value="TreeGrafter"/>
</dbReference>
<evidence type="ECO:0000256" key="7">
    <source>
        <dbReference type="ARBA" id="ARBA00023136"/>
    </source>
</evidence>
<feature type="transmembrane region" description="Helical" evidence="8">
    <location>
        <begin position="129"/>
        <end position="149"/>
    </location>
</feature>
<feature type="transmembrane region" description="Helical" evidence="8">
    <location>
        <begin position="198"/>
        <end position="216"/>
    </location>
</feature>
<dbReference type="PANTHER" id="PTHR43057:SF1">
    <property type="entry name" value="ARSENICAL-RESISTANCE PROTEIN 3"/>
    <property type="match status" value="1"/>
</dbReference>
<dbReference type="Pfam" id="PF01758">
    <property type="entry name" value="SBF"/>
    <property type="match status" value="1"/>
</dbReference>
<dbReference type="GO" id="GO:0015104">
    <property type="term" value="F:antimonite transmembrane transporter activity"/>
    <property type="evidence" value="ECO:0007669"/>
    <property type="project" value="TreeGrafter"/>
</dbReference>
<evidence type="ECO:0000256" key="1">
    <source>
        <dbReference type="ARBA" id="ARBA00004651"/>
    </source>
</evidence>
<dbReference type="RefSeq" id="WP_258877312.1">
    <property type="nucleotide sequence ID" value="NZ_CP048914.1"/>
</dbReference>
<dbReference type="Gene3D" id="1.20.1530.20">
    <property type="match status" value="1"/>
</dbReference>
<comment type="subcellular location">
    <subcellularLocation>
        <location evidence="1">Cell membrane</location>
        <topology evidence="1">Multi-pass membrane protein</topology>
    </subcellularLocation>
</comment>
<evidence type="ECO:0000256" key="8">
    <source>
        <dbReference type="SAM" id="Phobius"/>
    </source>
</evidence>
<organism evidence="9 10">
    <name type="scientific">Candidatus Xianfuyuplasma coldseepsis</name>
    <dbReference type="NCBI Taxonomy" id="2782163"/>
    <lineage>
        <taxon>Bacteria</taxon>
        <taxon>Bacillati</taxon>
        <taxon>Mycoplasmatota</taxon>
        <taxon>Mollicutes</taxon>
        <taxon>Candidatus Izemoplasmatales</taxon>
        <taxon>Candidatus Izemoplasmataceae</taxon>
        <taxon>Candidatus Xianfuyuplasma</taxon>
    </lineage>
</organism>
<gene>
    <name evidence="9" type="ORF">G4Z02_07080</name>
</gene>
<name>A0A7L7KS06_9MOLU</name>
<comment type="similarity">
    <text evidence="2">Belongs to the arsenical resistance-3 (ACR3) (TC 2.A.59) family.</text>
</comment>
<keyword evidence="5 8" id="KW-0812">Transmembrane</keyword>
<evidence type="ECO:0000256" key="3">
    <source>
        <dbReference type="ARBA" id="ARBA00022448"/>
    </source>
</evidence>
<dbReference type="PANTHER" id="PTHR43057">
    <property type="entry name" value="ARSENITE EFFLUX TRANSPORTER"/>
    <property type="match status" value="1"/>
</dbReference>
<feature type="transmembrane region" description="Helical" evidence="8">
    <location>
        <begin position="71"/>
        <end position="90"/>
    </location>
</feature>
<feature type="transmembrane region" description="Helical" evidence="8">
    <location>
        <begin position="288"/>
        <end position="308"/>
    </location>
</feature>
<dbReference type="Proteomes" id="UP000514720">
    <property type="component" value="Chromosome"/>
</dbReference>
<evidence type="ECO:0000256" key="6">
    <source>
        <dbReference type="ARBA" id="ARBA00022989"/>
    </source>
</evidence>
<keyword evidence="7 8" id="KW-0472">Membrane</keyword>
<sequence length="316" mass="35244">MEILRWIKKNLIISIAISIFLAVVLGTYFDLSWMKSLVLPLTFLLVYPMMVTLQFHTLIEKGNWKLQVTTQLINFIVYPTIAYVLGILFFEDQAYFRLGLLLITLLPTSGMTISWTVMAKGNVHEAIRMIVIGLLLGAVLSPLYISLLLGTAIQVSFWTIFTHIMLVVFIPLFTAYITQRIIIYKAGSDTFHTKIKPIFPLFSTLGVVLMIFVAIAVKANVIVQNPGILLQILPVLIILYALFLLISVLVGRFLFKREDAIALVNGTVIRNLSLSLAITLSAFEGAGIAALLIAIAFALQVQIAAWTVKLSQLIFR</sequence>
<evidence type="ECO:0000256" key="5">
    <source>
        <dbReference type="ARBA" id="ARBA00022692"/>
    </source>
</evidence>
<reference evidence="9 10" key="1">
    <citation type="submission" date="2020-02" db="EMBL/GenBank/DDBJ databases">
        <authorList>
            <person name="Zheng R.K."/>
            <person name="Sun C.M."/>
        </authorList>
    </citation>
    <scope>NUCLEOTIDE SEQUENCE [LARGE SCALE GENOMIC DNA]</scope>
    <source>
        <strain evidence="10">zrk13</strain>
    </source>
</reference>
<feature type="transmembrane region" description="Helical" evidence="8">
    <location>
        <begin position="96"/>
        <end position="117"/>
    </location>
</feature>